<reference evidence="1 2" key="1">
    <citation type="submission" date="2017-11" db="EMBL/GenBank/DDBJ databases">
        <title>De-novo sequencing of pomegranate (Punica granatum L.) genome.</title>
        <authorList>
            <person name="Akparov Z."/>
            <person name="Amiraslanov A."/>
            <person name="Hajiyeva S."/>
            <person name="Abbasov M."/>
            <person name="Kaur K."/>
            <person name="Hamwieh A."/>
            <person name="Solovyev V."/>
            <person name="Salamov A."/>
            <person name="Braich B."/>
            <person name="Kosarev P."/>
            <person name="Mahmoud A."/>
            <person name="Hajiyev E."/>
            <person name="Babayeva S."/>
            <person name="Izzatullayeva V."/>
            <person name="Mammadov A."/>
            <person name="Mammadov A."/>
            <person name="Sharifova S."/>
            <person name="Ojaghi J."/>
            <person name="Eynullazada K."/>
            <person name="Bayramov B."/>
            <person name="Abdulazimova A."/>
            <person name="Shahmuradov I."/>
        </authorList>
    </citation>
    <scope>NUCLEOTIDE SEQUENCE [LARGE SCALE GENOMIC DNA]</scope>
    <source>
        <strain evidence="2">cv. AG2017</strain>
        <tissue evidence="1">Leaf</tissue>
    </source>
</reference>
<evidence type="ECO:0000313" key="1">
    <source>
        <dbReference type="EMBL" id="PKI38396.1"/>
    </source>
</evidence>
<accession>A0A2I0I4M8</accession>
<name>A0A2I0I4M8_PUNGR</name>
<keyword evidence="2" id="KW-1185">Reference proteome</keyword>
<dbReference type="EMBL" id="PGOL01004111">
    <property type="protein sequence ID" value="PKI38396.1"/>
    <property type="molecule type" value="Genomic_DNA"/>
</dbReference>
<sequence>MAGHFRASEKRRIIIVLKARTGGMLRERVRVPALLEDWIPEVQEDDGGGLGWNPSRSCWS</sequence>
<organism evidence="1 2">
    <name type="scientific">Punica granatum</name>
    <name type="common">Pomegranate</name>
    <dbReference type="NCBI Taxonomy" id="22663"/>
    <lineage>
        <taxon>Eukaryota</taxon>
        <taxon>Viridiplantae</taxon>
        <taxon>Streptophyta</taxon>
        <taxon>Embryophyta</taxon>
        <taxon>Tracheophyta</taxon>
        <taxon>Spermatophyta</taxon>
        <taxon>Magnoliopsida</taxon>
        <taxon>eudicotyledons</taxon>
        <taxon>Gunneridae</taxon>
        <taxon>Pentapetalae</taxon>
        <taxon>rosids</taxon>
        <taxon>malvids</taxon>
        <taxon>Myrtales</taxon>
        <taxon>Lythraceae</taxon>
        <taxon>Punica</taxon>
    </lineage>
</organism>
<dbReference type="AlphaFoldDB" id="A0A2I0I4M8"/>
<comment type="caution">
    <text evidence="1">The sequence shown here is derived from an EMBL/GenBank/DDBJ whole genome shotgun (WGS) entry which is preliminary data.</text>
</comment>
<gene>
    <name evidence="1" type="ORF">CRG98_041211</name>
</gene>
<protein>
    <submittedName>
        <fullName evidence="1">Uncharacterized protein</fullName>
    </submittedName>
</protein>
<proteinExistence type="predicted"/>
<evidence type="ECO:0000313" key="2">
    <source>
        <dbReference type="Proteomes" id="UP000233551"/>
    </source>
</evidence>
<dbReference type="Proteomes" id="UP000233551">
    <property type="component" value="Unassembled WGS sequence"/>
</dbReference>